<feature type="signal peptide" evidence="11">
    <location>
        <begin position="1"/>
        <end position="32"/>
    </location>
</feature>
<dbReference type="GO" id="GO:0046872">
    <property type="term" value="F:metal ion binding"/>
    <property type="evidence" value="ECO:0007669"/>
    <property type="project" value="UniProtKB-KW"/>
</dbReference>
<dbReference type="InterPro" id="IPR006048">
    <property type="entry name" value="A-amylase/branching_C"/>
</dbReference>
<keyword evidence="4 11" id="KW-0732">Signal</keyword>
<dbReference type="CDD" id="cd11339">
    <property type="entry name" value="AmyAc_bac_CMD_like_2"/>
    <property type="match status" value="1"/>
</dbReference>
<evidence type="ECO:0000313" key="14">
    <source>
        <dbReference type="Proteomes" id="UP000194761"/>
    </source>
</evidence>
<evidence type="ECO:0000256" key="9">
    <source>
        <dbReference type="RuleBase" id="RU003615"/>
    </source>
</evidence>
<dbReference type="InterPro" id="IPR013780">
    <property type="entry name" value="Glyco_hydro_b"/>
</dbReference>
<organism evidence="13 14">
    <name type="scientific">Streptosporangium minutum</name>
    <dbReference type="NCBI Taxonomy" id="569862"/>
    <lineage>
        <taxon>Bacteria</taxon>
        <taxon>Bacillati</taxon>
        <taxon>Actinomycetota</taxon>
        <taxon>Actinomycetes</taxon>
        <taxon>Streptosporangiales</taxon>
        <taxon>Streptosporangiaceae</taxon>
        <taxon>Streptosporangium</taxon>
    </lineage>
</organism>
<dbReference type="PANTHER" id="PTHR10357">
    <property type="entry name" value="ALPHA-AMYLASE FAMILY MEMBER"/>
    <property type="match status" value="1"/>
</dbReference>
<dbReference type="PRINTS" id="PR00110">
    <property type="entry name" value="ALPHAAMYLASE"/>
</dbReference>
<dbReference type="Proteomes" id="UP000194761">
    <property type="component" value="Unassembled WGS sequence"/>
</dbReference>
<evidence type="ECO:0000256" key="2">
    <source>
        <dbReference type="ARBA" id="ARBA00008061"/>
    </source>
</evidence>
<dbReference type="SMART" id="SM00632">
    <property type="entry name" value="Aamy_C"/>
    <property type="match status" value="1"/>
</dbReference>
<dbReference type="RefSeq" id="WP_086570941.1">
    <property type="nucleotide sequence ID" value="NZ_NGFP01000037.1"/>
</dbReference>
<gene>
    <name evidence="13" type="ORF">CA984_11050</name>
</gene>
<dbReference type="Gene3D" id="3.20.20.80">
    <property type="entry name" value="Glycosidases"/>
    <property type="match status" value="4"/>
</dbReference>
<evidence type="ECO:0000256" key="8">
    <source>
        <dbReference type="ARBA" id="ARBA00030238"/>
    </source>
</evidence>
<dbReference type="Pfam" id="PF03423">
    <property type="entry name" value="CBM_25"/>
    <property type="match status" value="2"/>
</dbReference>
<reference evidence="13 14" key="1">
    <citation type="submission" date="2017-05" db="EMBL/GenBank/DDBJ databases">
        <title>Biotechnological potential of actinobacteria isolated from South African environments.</title>
        <authorList>
            <person name="Le Roes-Hill M."/>
            <person name="Prins A."/>
            <person name="Durrell K.A."/>
        </authorList>
    </citation>
    <scope>NUCLEOTIDE SEQUENCE [LARGE SCALE GENOMIC DNA]</scope>
    <source>
        <strain evidence="13">M26</strain>
    </source>
</reference>
<dbReference type="InterPro" id="IPR006047">
    <property type="entry name" value="GH13_cat_dom"/>
</dbReference>
<name>A0A2C9ZMG2_9ACTN</name>
<dbReference type="InterPro" id="IPR006046">
    <property type="entry name" value="Alpha_amylase"/>
</dbReference>
<evidence type="ECO:0000256" key="4">
    <source>
        <dbReference type="ARBA" id="ARBA00022729"/>
    </source>
</evidence>
<dbReference type="InterPro" id="IPR003961">
    <property type="entry name" value="FN3_dom"/>
</dbReference>
<feature type="domain" description="Fibronectin type-III" evidence="12">
    <location>
        <begin position="683"/>
        <end position="775"/>
    </location>
</feature>
<comment type="cofactor">
    <cofactor evidence="1">
        <name>Ca(2+)</name>
        <dbReference type="ChEBI" id="CHEBI:29108"/>
    </cofactor>
</comment>
<dbReference type="SUPFAM" id="SSF51445">
    <property type="entry name" value="(Trans)glycosidases"/>
    <property type="match status" value="2"/>
</dbReference>
<keyword evidence="3" id="KW-0479">Metal-binding</keyword>
<evidence type="ECO:0000256" key="5">
    <source>
        <dbReference type="ARBA" id="ARBA00022837"/>
    </source>
</evidence>
<evidence type="ECO:0000256" key="10">
    <source>
        <dbReference type="SAM" id="MobiDB-lite"/>
    </source>
</evidence>
<keyword evidence="5" id="KW-0106">Calcium</keyword>
<protein>
    <recommendedName>
        <fullName evidence="8">1,4-alpha-D-glucan glucanohydrolase</fullName>
    </recommendedName>
</protein>
<evidence type="ECO:0000313" key="13">
    <source>
        <dbReference type="EMBL" id="OUC97477.1"/>
    </source>
</evidence>
<dbReference type="SMART" id="SM00642">
    <property type="entry name" value="Aamy"/>
    <property type="match status" value="2"/>
</dbReference>
<proteinExistence type="inferred from homology"/>
<evidence type="ECO:0000256" key="3">
    <source>
        <dbReference type="ARBA" id="ARBA00022723"/>
    </source>
</evidence>
<evidence type="ECO:0000256" key="11">
    <source>
        <dbReference type="SAM" id="SignalP"/>
    </source>
</evidence>
<dbReference type="Gene3D" id="2.60.40.1180">
    <property type="entry name" value="Golgi alpha-mannosidase II"/>
    <property type="match status" value="1"/>
</dbReference>
<dbReference type="SUPFAM" id="SSF51011">
    <property type="entry name" value="Glycosyl hydrolase domain"/>
    <property type="match status" value="1"/>
</dbReference>
<accession>A0A2C9ZMG2</accession>
<dbReference type="SUPFAM" id="SSF49265">
    <property type="entry name" value="Fibronectin type III"/>
    <property type="match status" value="1"/>
</dbReference>
<dbReference type="EMBL" id="NGFP01000037">
    <property type="protein sequence ID" value="OUC97477.1"/>
    <property type="molecule type" value="Genomic_DNA"/>
</dbReference>
<dbReference type="GO" id="GO:2001070">
    <property type="term" value="F:starch binding"/>
    <property type="evidence" value="ECO:0007669"/>
    <property type="project" value="InterPro"/>
</dbReference>
<comment type="caution">
    <text evidence="13">The sequence shown here is derived from an EMBL/GenBank/DDBJ whole genome shotgun (WGS) entry which is preliminary data.</text>
</comment>
<dbReference type="PROSITE" id="PS50853">
    <property type="entry name" value="FN3"/>
    <property type="match status" value="1"/>
</dbReference>
<comment type="similarity">
    <text evidence="2 9">Belongs to the glycosyl hydrolase 13 family.</text>
</comment>
<keyword evidence="7" id="KW-0624">Polysaccharide degradation</keyword>
<dbReference type="InterPro" id="IPR005085">
    <property type="entry name" value="CBM25"/>
</dbReference>
<keyword evidence="7" id="KW-0119">Carbohydrate metabolism</keyword>
<dbReference type="GO" id="GO:0004556">
    <property type="term" value="F:alpha-amylase activity"/>
    <property type="evidence" value="ECO:0007669"/>
    <property type="project" value="InterPro"/>
</dbReference>
<dbReference type="PANTHER" id="PTHR10357:SF215">
    <property type="entry name" value="ALPHA-AMYLASE 1"/>
    <property type="match status" value="1"/>
</dbReference>
<dbReference type="Pfam" id="PF00128">
    <property type="entry name" value="Alpha-amylase"/>
    <property type="match status" value="3"/>
</dbReference>
<dbReference type="InterPro" id="IPR031319">
    <property type="entry name" value="A-amylase_C"/>
</dbReference>
<evidence type="ECO:0000256" key="1">
    <source>
        <dbReference type="ARBA" id="ARBA00001913"/>
    </source>
</evidence>
<dbReference type="SMART" id="SM01066">
    <property type="entry name" value="CBM_25"/>
    <property type="match status" value="2"/>
</dbReference>
<evidence type="ECO:0000259" key="12">
    <source>
        <dbReference type="PROSITE" id="PS50853"/>
    </source>
</evidence>
<evidence type="ECO:0000256" key="7">
    <source>
        <dbReference type="ARBA" id="ARBA00023326"/>
    </source>
</evidence>
<dbReference type="InterPro" id="IPR017853">
    <property type="entry name" value="GH"/>
</dbReference>
<dbReference type="CDD" id="cd11317">
    <property type="entry name" value="AmyAc_bac_euk_AmyA"/>
    <property type="match status" value="1"/>
</dbReference>
<keyword evidence="6" id="KW-0378">Hydrolase</keyword>
<feature type="chain" id="PRO_5013288282" description="1,4-alpha-D-glucan glucanohydrolase" evidence="11">
    <location>
        <begin position="33"/>
        <end position="1438"/>
    </location>
</feature>
<dbReference type="CDD" id="cd00063">
    <property type="entry name" value="FN3"/>
    <property type="match status" value="1"/>
</dbReference>
<feature type="region of interest" description="Disordered" evidence="10">
    <location>
        <begin position="757"/>
        <end position="789"/>
    </location>
</feature>
<dbReference type="InterPro" id="IPR013783">
    <property type="entry name" value="Ig-like_fold"/>
</dbReference>
<dbReference type="Gene3D" id="2.60.40.10">
    <property type="entry name" value="Immunoglobulins"/>
    <property type="match status" value="3"/>
</dbReference>
<dbReference type="Pfam" id="PF02806">
    <property type="entry name" value="Alpha-amylase_C"/>
    <property type="match status" value="1"/>
</dbReference>
<keyword evidence="14" id="KW-1185">Reference proteome</keyword>
<dbReference type="InterPro" id="IPR036116">
    <property type="entry name" value="FN3_sf"/>
</dbReference>
<keyword evidence="6" id="KW-0326">Glycosidase</keyword>
<dbReference type="Pfam" id="PF00041">
    <property type="entry name" value="fn3"/>
    <property type="match status" value="1"/>
</dbReference>
<dbReference type="GO" id="GO:0000272">
    <property type="term" value="P:polysaccharide catabolic process"/>
    <property type="evidence" value="ECO:0007669"/>
    <property type="project" value="UniProtKB-KW"/>
</dbReference>
<dbReference type="SMART" id="SM00060">
    <property type="entry name" value="FN3"/>
    <property type="match status" value="1"/>
</dbReference>
<evidence type="ECO:0000256" key="6">
    <source>
        <dbReference type="ARBA" id="ARBA00023295"/>
    </source>
</evidence>
<sequence length="1438" mass="154609">MRSYKVIVTTALSALASAVVVVPTVLSAPAQAAPPAPGPIVKLWNWNWNSVARECTDVLGPAGYGAVQVSPPSDSMSKGGSVWWDVYQPARYTLNSKFGDENAFRNMVRACHDAGVKVHADVVVNHMTGQGSRSYGGYDFGKYDYPGLYSSSDFHSPACAINDGDYVNDGRRVQNCELVGLSDLNTGSEYVRDQIAGYLNKLTDLGVDGFRVDAAKHIAPGDLAAIKSRLRGSPYIHQEVIEGPNEAVKPSHYTGIGDVHEFVYGRKMKEQFTGQIKWLQSFGQSWGLSVPSDKAVVFVDNHDTERNGSTLNYKYGDAYKLANVFMLAWPYGTPRVYSGFTWSNAEGGPPSANGGFVTDADCGNGRWTCFHRRMSGMVGFNRAVAGTSVGNWYDNGNNVIAFSRGGKGWVAINNEGGSVTRTFSTGLPAGTYADDLGGGPVTVGSNGTASVTVPAKGAVAIHTGGVRPTDPPTGDATVYYSTAWTGANIHYQPTGGSWTPVPGVAMDETACAGWKKKTVDLGTATGLKAAFNNGSGTWDNNGGRDYAIGTGTVKVSGGQVTAGNPCPGGGPTEPPGKQAVVYFHKKTKGWNAANIHYQPTGGTWTPVPGVAMDETACAGWAKKTVDLGTATGLKAAFNNGSGTWDNNGGADYAIGTGLTTVKDGVVRANATEPCTPEPPDTTAPSVPTGLTATAEGTTVKLSWNEAGDDIAVTGYEITRRKGSEAPVTLTTGTNTVYTDARLEARTTYAYTVKARDAAGNRSGASTEAAAKTGDAPPEPAKGSPLGGDPREDSIYFVMTARFNDGDTSNNRGGGQHTVSGNARNNDPMFRGDFKGLIDKLDYIKGLGFSALWITPVVLNRSDYDFHGYHGWDFHRVDTRLETPGATYQDLIDKAHAKGIKIFQDVVYNHSSRWGAKGLYVPPVWGARDEQWKWLYSEKVPGKEYDPMEEHQGDDPEMTARQNEMAKGRPYNGDLWSTAAPAGNTCGDYGTPTQWKSPEGFTIHNCQWPSPTSGMFPAEYYHRCWIGNWEGSDSKSCWLHDDLADLNTENKAVQDYLIDAYNKYIDMGVDGFRVDTAVHVSRLMWNRRFLPALQQHAVATHGDKGKDFYVFGEVGAFVNDKWNRGSVNHSAQFYTWKERREFSPDDARAVVEQFDYENLMGTGNQPTTDNAFLRGNAYHAPDHSKFSGMNVIDMRMHMNFGDAPNAFNNGKDSDDSYNDATYNTVYVDSHDFGPNKSNERYTGGTDAWAENMSLMWTFRGIPTLYYGSEIEFQKGQRIDCGPTCPLATTGRAYYGDHLAGSVTASGFGVVSSATGAVAQTLDKPLVKHVQRLNQIRRAIPALQKGQYSTEGVTGQMAYKRRFTQGSVDSFVLVSVSGGATFTGVPNGTYVDAVTGDSKAVTGGTLTIAGGGKGNMRAYVLSLPGNPAPGKVGTAGPYLR</sequence>